<feature type="transmembrane region" description="Helical" evidence="5">
    <location>
        <begin position="315"/>
        <end position="333"/>
    </location>
</feature>
<evidence type="ECO:0000256" key="6">
    <source>
        <dbReference type="SAM" id="SignalP"/>
    </source>
</evidence>
<evidence type="ECO:0000256" key="3">
    <source>
        <dbReference type="ARBA" id="ARBA00022989"/>
    </source>
</evidence>
<dbReference type="EMBL" id="JBANAX010000811">
    <property type="protein sequence ID" value="KAL1192747.1"/>
    <property type="molecule type" value="Genomic_DNA"/>
</dbReference>
<dbReference type="Pfam" id="PF06813">
    <property type="entry name" value="Nodulin-like"/>
    <property type="match status" value="1"/>
</dbReference>
<reference evidence="9 10" key="1">
    <citation type="submission" date="2024-04" db="EMBL/GenBank/DDBJ databases">
        <title>Genome assembly C_amara_ONT_v2.</title>
        <authorList>
            <person name="Yant L."/>
            <person name="Moore C."/>
            <person name="Slenker M."/>
        </authorList>
    </citation>
    <scope>NUCLEOTIDE SEQUENCE [LARGE SCALE GENOMIC DNA]</scope>
    <source>
        <tissue evidence="9">Leaf</tissue>
    </source>
</reference>
<feature type="transmembrane region" description="Helical" evidence="5">
    <location>
        <begin position="384"/>
        <end position="402"/>
    </location>
</feature>
<evidence type="ECO:0000259" key="7">
    <source>
        <dbReference type="Pfam" id="PF06813"/>
    </source>
</evidence>
<name>A0ABD0ZDU8_CARAN</name>
<feature type="domain" description="NFD4 C-terminal" evidence="8">
    <location>
        <begin position="299"/>
        <end position="516"/>
    </location>
</feature>
<dbReference type="GO" id="GO:0016020">
    <property type="term" value="C:membrane"/>
    <property type="evidence" value="ECO:0007669"/>
    <property type="project" value="UniProtKB-SubCell"/>
</dbReference>
<feature type="chain" id="PRO_5044833165" evidence="6">
    <location>
        <begin position="23"/>
        <end position="519"/>
    </location>
</feature>
<dbReference type="AlphaFoldDB" id="A0ABD0ZDU8"/>
<feature type="transmembrane region" description="Helical" evidence="5">
    <location>
        <begin position="490"/>
        <end position="509"/>
    </location>
</feature>
<feature type="transmembrane region" description="Helical" evidence="5">
    <location>
        <begin position="445"/>
        <end position="465"/>
    </location>
</feature>
<feature type="transmembrane region" description="Helical" evidence="5">
    <location>
        <begin position="169"/>
        <end position="192"/>
    </location>
</feature>
<keyword evidence="10" id="KW-1185">Reference proteome</keyword>
<evidence type="ECO:0000256" key="2">
    <source>
        <dbReference type="ARBA" id="ARBA00022692"/>
    </source>
</evidence>
<dbReference type="Proteomes" id="UP001558713">
    <property type="component" value="Unassembled WGS sequence"/>
</dbReference>
<comment type="subcellular location">
    <subcellularLocation>
        <location evidence="1">Membrane</location>
        <topology evidence="1">Multi-pass membrane protein</topology>
    </subcellularLocation>
</comment>
<evidence type="ECO:0000313" key="10">
    <source>
        <dbReference type="Proteomes" id="UP001558713"/>
    </source>
</evidence>
<gene>
    <name evidence="9" type="ORF">V5N11_030832</name>
</gene>
<feature type="transmembrane region" description="Helical" evidence="5">
    <location>
        <begin position="73"/>
        <end position="93"/>
    </location>
</feature>
<dbReference type="Pfam" id="PF23262">
    <property type="entry name" value="NFD4_C"/>
    <property type="match status" value="1"/>
</dbReference>
<dbReference type="InterPro" id="IPR010658">
    <property type="entry name" value="Nodulin-like"/>
</dbReference>
<keyword evidence="2 5" id="KW-0812">Transmembrane</keyword>
<feature type="transmembrane region" description="Helical" evidence="5">
    <location>
        <begin position="408"/>
        <end position="433"/>
    </location>
</feature>
<dbReference type="PANTHER" id="PTHR21576">
    <property type="entry name" value="UNCHARACTERIZED NODULIN-LIKE PROTEIN"/>
    <property type="match status" value="1"/>
</dbReference>
<feature type="transmembrane region" description="Helical" evidence="5">
    <location>
        <begin position="105"/>
        <end position="127"/>
    </location>
</feature>
<keyword evidence="3 5" id="KW-1133">Transmembrane helix</keyword>
<feature type="domain" description="Nodulin-like" evidence="7">
    <location>
        <begin position="7"/>
        <end position="253"/>
    </location>
</feature>
<evidence type="ECO:0000256" key="4">
    <source>
        <dbReference type="ARBA" id="ARBA00023136"/>
    </source>
</evidence>
<feature type="transmembrane region" description="Helical" evidence="5">
    <location>
        <begin position="353"/>
        <end position="372"/>
    </location>
</feature>
<keyword evidence="4 5" id="KW-0472">Membrane</keyword>
<comment type="caution">
    <text evidence="9">The sequence shown here is derived from an EMBL/GenBank/DDBJ whole genome shotgun (WGS) entry which is preliminary data.</text>
</comment>
<dbReference type="InterPro" id="IPR056555">
    <property type="entry name" value="NFD4_C"/>
</dbReference>
<dbReference type="Gene3D" id="1.20.1250.20">
    <property type="entry name" value="MFS general substrate transporter like domains"/>
    <property type="match status" value="1"/>
</dbReference>
<feature type="transmembrane region" description="Helical" evidence="5">
    <location>
        <begin position="204"/>
        <end position="226"/>
    </location>
</feature>
<organism evidence="9 10">
    <name type="scientific">Cardamine amara subsp. amara</name>
    <dbReference type="NCBI Taxonomy" id="228776"/>
    <lineage>
        <taxon>Eukaryota</taxon>
        <taxon>Viridiplantae</taxon>
        <taxon>Streptophyta</taxon>
        <taxon>Embryophyta</taxon>
        <taxon>Tracheophyta</taxon>
        <taxon>Spermatophyta</taxon>
        <taxon>Magnoliopsida</taxon>
        <taxon>eudicotyledons</taxon>
        <taxon>Gunneridae</taxon>
        <taxon>Pentapetalae</taxon>
        <taxon>rosids</taxon>
        <taxon>malvids</taxon>
        <taxon>Brassicales</taxon>
        <taxon>Brassicaceae</taxon>
        <taxon>Cardamineae</taxon>
        <taxon>Cardamine</taxon>
    </lineage>
</organism>
<dbReference type="SUPFAM" id="SSF103473">
    <property type="entry name" value="MFS general substrate transporter"/>
    <property type="match status" value="1"/>
</dbReference>
<sequence length="519" mass="56626">MSPNVLRWFSLVALLWLQSFNGTNLSFPAYSSQLKEFLSISQFKLNYLSFASDAGKVLGFISGIAAVHLPLPLVLLAGGSLGFAGYGLQYLCIVKKMFTLSFSQIWCLSFLAGNSICWINTACYIVAINSFPVNRQVAVGITASYQGLSGKIYTDIVHSFFYSSQREAASGYLLLNSLVPLAACLVTSPMLMKNGGDKTSSSSLDVKVGFIFLFIVTIATGIYAVATSLIPAPAVLVLVGIALFLLAPLAIPIGVRFEELMSCRRSQQKVHVLEAPEIFEIVEEDKTKEEEEFEKAIVGVKEEVEWTQLWKKLDFWIYFGLYLLGPTVGLVFMNNLGQIAESRGCTATTSLVALSSSFGFFGRLLPSLLDYFLSRNKYMPSSPVSMAVSLVAMVASFLLLLIDSDIALYVSTAMIGVFSGALTSLSVTMTAELFGTKHFGVNHNIVVGSIPLGSFGFGMLAAKVYRDGATIYGDYHDGKCFGMHCFQTTLIFWGMLCSIAALLAAVLYIRNRKFFSQKP</sequence>
<evidence type="ECO:0000313" key="9">
    <source>
        <dbReference type="EMBL" id="KAL1192747.1"/>
    </source>
</evidence>
<evidence type="ECO:0000259" key="8">
    <source>
        <dbReference type="Pfam" id="PF23262"/>
    </source>
</evidence>
<evidence type="ECO:0000256" key="1">
    <source>
        <dbReference type="ARBA" id="ARBA00004141"/>
    </source>
</evidence>
<dbReference type="InterPro" id="IPR036259">
    <property type="entry name" value="MFS_trans_sf"/>
</dbReference>
<keyword evidence="6" id="KW-0732">Signal</keyword>
<feature type="transmembrane region" description="Helical" evidence="5">
    <location>
        <begin position="232"/>
        <end position="255"/>
    </location>
</feature>
<feature type="signal peptide" evidence="6">
    <location>
        <begin position="1"/>
        <end position="22"/>
    </location>
</feature>
<dbReference type="PANTHER" id="PTHR21576:SF11">
    <property type="entry name" value="MAJOR FACILITATOR SUPERFAMILY PROTEIN"/>
    <property type="match status" value="1"/>
</dbReference>
<proteinExistence type="predicted"/>
<evidence type="ECO:0000256" key="5">
    <source>
        <dbReference type="SAM" id="Phobius"/>
    </source>
</evidence>
<protein>
    <submittedName>
        <fullName evidence="9">Protein NUCLEAR FUSION DEFECTIVE 4</fullName>
    </submittedName>
</protein>
<accession>A0ABD0ZDU8</accession>